<proteinExistence type="predicted"/>
<feature type="domain" description="Nitrogenase/oxidoreductase component 1" evidence="1">
    <location>
        <begin position="36"/>
        <end position="419"/>
    </location>
</feature>
<sequence>MAIKAFLEQRQGHIVQSGIPQCSRPTIPGVMSQRACTYYGARWVLAPVRNSTHIVHAPADCAYYGQNVRKKNYLILSTDMNEKDVIFGAHEKLERCIEEAAKIFPERSLIFVYSTCISSQIGEDIKWVVERVKEKVQKPVIPVEVPGFGGFSQSDGHHIAQKAIISYLSEYCKKESTQPFSVNIIGEYNVAGETRVIKKLLEKIGIEVICSYTGDCDADLMQKSTSAALNLLVCKSSGLLLAQFMRERYSIPFVDVSFYGLSNTVNSLKKISKFFGIEHKVEMVISEEYEKIRDKLEKYKKKIFGKKAIILLGGSRIGFMAGAFKEAGLEICVCGSQFGCNIDYEAARVELPSALFIDDFNCAEMEEILLRIKPDVFIGGTREWYLAHKFGVPFLVLPQETKPYACFEGFLNMCEDLFKEIHAPVWRLI</sequence>
<dbReference type="InterPro" id="IPR049939">
    <property type="entry name" value="NifE-like"/>
</dbReference>
<dbReference type="PANTHER" id="PTHR42956:SF1">
    <property type="entry name" value="NITROGENASE IRON-MOLYBDENUM COFACTOR BIOSYNTHESIS PROTEIN NIFE"/>
    <property type="match status" value="1"/>
</dbReference>
<dbReference type="EMBL" id="DRUZ01000012">
    <property type="protein sequence ID" value="HHS01101.1"/>
    <property type="molecule type" value="Genomic_DNA"/>
</dbReference>
<gene>
    <name evidence="2" type="ORF">ENL71_00915</name>
</gene>
<evidence type="ECO:0000313" key="2">
    <source>
        <dbReference type="EMBL" id="HHS01101.1"/>
    </source>
</evidence>
<name>A0A7C5Z619_9FIRM</name>
<dbReference type="AlphaFoldDB" id="A0A7C5Z619"/>
<evidence type="ECO:0000259" key="1">
    <source>
        <dbReference type="Pfam" id="PF00148"/>
    </source>
</evidence>
<dbReference type="Pfam" id="PF00148">
    <property type="entry name" value="Oxidored_nitro"/>
    <property type="match status" value="1"/>
</dbReference>
<organism evidence="2">
    <name type="scientific">Caldicellulosiruptor owensensis</name>
    <dbReference type="NCBI Taxonomy" id="55205"/>
    <lineage>
        <taxon>Bacteria</taxon>
        <taxon>Bacillati</taxon>
        <taxon>Bacillota</taxon>
        <taxon>Bacillota incertae sedis</taxon>
        <taxon>Caldicellulosiruptorales</taxon>
        <taxon>Caldicellulosiruptoraceae</taxon>
        <taxon>Caldicellulosiruptor</taxon>
    </lineage>
</organism>
<reference evidence="2" key="1">
    <citation type="journal article" date="2020" name="mSystems">
        <title>Genome- and Community-Level Interaction Insights into Carbon Utilization and Element Cycling Functions of Hydrothermarchaeota in Hydrothermal Sediment.</title>
        <authorList>
            <person name="Zhou Z."/>
            <person name="Liu Y."/>
            <person name="Xu W."/>
            <person name="Pan J."/>
            <person name="Luo Z.H."/>
            <person name="Li M."/>
        </authorList>
    </citation>
    <scope>NUCLEOTIDE SEQUENCE [LARGE SCALE GENOMIC DNA]</scope>
    <source>
        <strain evidence="2">SpSt-102</strain>
    </source>
</reference>
<dbReference type="Gene3D" id="3.40.50.1980">
    <property type="entry name" value="Nitrogenase molybdenum iron protein domain"/>
    <property type="match status" value="1"/>
</dbReference>
<comment type="caution">
    <text evidence="2">The sequence shown here is derived from an EMBL/GenBank/DDBJ whole genome shotgun (WGS) entry which is preliminary data.</text>
</comment>
<accession>A0A7C5Z619</accession>
<dbReference type="CDD" id="cd01967">
    <property type="entry name" value="Nitrogenase_MoFe_alpha_like"/>
    <property type="match status" value="1"/>
</dbReference>
<dbReference type="Gene3D" id="3.40.50.12380">
    <property type="entry name" value="Nitrogenase MoFe cofactor biosynthesis protein NifE, C-terminal"/>
    <property type="match status" value="1"/>
</dbReference>
<dbReference type="PANTHER" id="PTHR42956">
    <property type="entry name" value="NITROGENASE IRON-MOLYBDENUM COFACTOR BIOSYNTHESIS PROTEIN NIFE"/>
    <property type="match status" value="1"/>
</dbReference>
<protein>
    <submittedName>
        <fullName evidence="2">Nitrogenase</fullName>
    </submittedName>
</protein>
<dbReference type="InterPro" id="IPR000510">
    <property type="entry name" value="Nase/OxRdtase_comp1"/>
</dbReference>
<dbReference type="SUPFAM" id="SSF53807">
    <property type="entry name" value="Helical backbone' metal receptor"/>
    <property type="match status" value="1"/>
</dbReference>
<dbReference type="GO" id="GO:0016491">
    <property type="term" value="F:oxidoreductase activity"/>
    <property type="evidence" value="ECO:0007669"/>
    <property type="project" value="InterPro"/>
</dbReference>